<dbReference type="EMBL" id="UOEP01000150">
    <property type="protein sequence ID" value="VAW21612.1"/>
    <property type="molecule type" value="Genomic_DNA"/>
</dbReference>
<dbReference type="Gene3D" id="3.30.360.10">
    <property type="entry name" value="Dihydrodipicolinate Reductase, domain 2"/>
    <property type="match status" value="1"/>
</dbReference>
<organism evidence="3">
    <name type="scientific">hydrothermal vent metagenome</name>
    <dbReference type="NCBI Taxonomy" id="652676"/>
    <lineage>
        <taxon>unclassified sequences</taxon>
        <taxon>metagenomes</taxon>
        <taxon>ecological metagenomes</taxon>
    </lineage>
</organism>
<dbReference type="Pfam" id="PF22725">
    <property type="entry name" value="GFO_IDH_MocA_C3"/>
    <property type="match status" value="1"/>
</dbReference>
<protein>
    <submittedName>
        <fullName evidence="3">Putative hydrogenase</fullName>
    </submittedName>
</protein>
<sequence length="424" mass="48228">MENNRKNRRDFIKEMSLIASSTAFLSSIPWLNAFAAENGKDIAASDRVRLGIIGVGSRGRALLLNLQEVNNADIVAVCDNYEPNYQRAIKLTNGKANAYYDYRKMLDKEKLDGVVIATPLHEHAHITVDSLNAGLHVFCEKSMARTLEDCKWMADTHKATGKILQIGHQRLFNPIYLNALERVKAGEIGQITQVRAYWHRNNDWRRPVPSPELERKINWRLYKEYSAGLMTELASHQLQVANWFIDKVPTRVMGSGSNCYWKHGREVYDQVALVYDYDNGTRCIYDSLTSNKHYGLEEQIMGDKGTIEPEVNRIYSESPPQAPAIRQLVNNIEKGVFDIIPIGGASWVPETAVEYKGDMITEYANNDTFLQMVGFVKAVKMGKPYKNLFREGYHSSIGVLLGLQAMDNNEIVSWPEEYILEKEV</sequence>
<accession>A0A3B0U548</accession>
<name>A0A3B0U548_9ZZZZ</name>
<dbReference type="PANTHER" id="PTHR43818:SF12">
    <property type="entry name" value="NADH-DEPENDENT DEHYDROGENASE-RELATED"/>
    <property type="match status" value="1"/>
</dbReference>
<proteinExistence type="predicted"/>
<dbReference type="InterPro" id="IPR006311">
    <property type="entry name" value="TAT_signal"/>
</dbReference>
<dbReference type="InterPro" id="IPR055170">
    <property type="entry name" value="GFO_IDH_MocA-like_dom"/>
</dbReference>
<feature type="domain" description="Gfo/Idh/MocA-like oxidoreductase N-terminal" evidence="1">
    <location>
        <begin position="49"/>
        <end position="168"/>
    </location>
</feature>
<dbReference type="InterPro" id="IPR036291">
    <property type="entry name" value="NAD(P)-bd_dom_sf"/>
</dbReference>
<dbReference type="Gene3D" id="3.40.50.720">
    <property type="entry name" value="NAD(P)-binding Rossmann-like Domain"/>
    <property type="match status" value="1"/>
</dbReference>
<evidence type="ECO:0000259" key="1">
    <source>
        <dbReference type="Pfam" id="PF01408"/>
    </source>
</evidence>
<dbReference type="InterPro" id="IPR000683">
    <property type="entry name" value="Gfo/Idh/MocA-like_OxRdtase_N"/>
</dbReference>
<dbReference type="InterPro" id="IPR050463">
    <property type="entry name" value="Gfo/Idh/MocA_oxidrdct_glycsds"/>
</dbReference>
<evidence type="ECO:0000313" key="3">
    <source>
        <dbReference type="EMBL" id="VAW21612.1"/>
    </source>
</evidence>
<dbReference type="SUPFAM" id="SSF55347">
    <property type="entry name" value="Glyceraldehyde-3-phosphate dehydrogenase-like, C-terminal domain"/>
    <property type="match status" value="1"/>
</dbReference>
<dbReference type="Pfam" id="PF01408">
    <property type="entry name" value="GFO_IDH_MocA"/>
    <property type="match status" value="1"/>
</dbReference>
<dbReference type="GO" id="GO:0000166">
    <property type="term" value="F:nucleotide binding"/>
    <property type="evidence" value="ECO:0007669"/>
    <property type="project" value="InterPro"/>
</dbReference>
<feature type="domain" description="GFO/IDH/MocA-like oxidoreductase" evidence="2">
    <location>
        <begin position="177"/>
        <end position="308"/>
    </location>
</feature>
<dbReference type="PROSITE" id="PS51318">
    <property type="entry name" value="TAT"/>
    <property type="match status" value="1"/>
</dbReference>
<dbReference type="AlphaFoldDB" id="A0A3B0U548"/>
<gene>
    <name evidence="3" type="ORF">MNBD_BACTEROID01-2450</name>
</gene>
<dbReference type="SUPFAM" id="SSF51735">
    <property type="entry name" value="NAD(P)-binding Rossmann-fold domains"/>
    <property type="match status" value="1"/>
</dbReference>
<reference evidence="3" key="1">
    <citation type="submission" date="2018-06" db="EMBL/GenBank/DDBJ databases">
        <authorList>
            <person name="Zhirakovskaya E."/>
        </authorList>
    </citation>
    <scope>NUCLEOTIDE SEQUENCE</scope>
</reference>
<evidence type="ECO:0000259" key="2">
    <source>
        <dbReference type="Pfam" id="PF22725"/>
    </source>
</evidence>
<dbReference type="PANTHER" id="PTHR43818">
    <property type="entry name" value="BCDNA.GH03377"/>
    <property type="match status" value="1"/>
</dbReference>